<dbReference type="OrthoDB" id="9806726at2"/>
<evidence type="ECO:0000259" key="6">
    <source>
        <dbReference type="PROSITE" id="PS50893"/>
    </source>
</evidence>
<dbReference type="FunFam" id="3.40.50.300:FF:000134">
    <property type="entry name" value="Iron-enterobactin ABC transporter ATP-binding protein"/>
    <property type="match status" value="1"/>
</dbReference>
<dbReference type="InterPro" id="IPR027417">
    <property type="entry name" value="P-loop_NTPase"/>
</dbReference>
<dbReference type="Proteomes" id="UP000248745">
    <property type="component" value="Unassembled WGS sequence"/>
</dbReference>
<dbReference type="NCBIfam" id="NF010068">
    <property type="entry name" value="PRK13548.1"/>
    <property type="match status" value="1"/>
</dbReference>
<evidence type="ECO:0000256" key="4">
    <source>
        <dbReference type="ARBA" id="ARBA00022967"/>
    </source>
</evidence>
<dbReference type="AlphaFoldDB" id="A0A2W2BDJ8"/>
<dbReference type="RefSeq" id="WP_110998044.1">
    <property type="nucleotide sequence ID" value="NZ_QKTW01000009.1"/>
</dbReference>
<sequence length="269" mass="30252">MVQAENISYYIGAMPIVDKVSFEALQGEILVVLGANGAGKSTLLKIITGQLQPAVGKISIQGKLLQQWRNDERAQFSAVLQQHNNLSLPFTVSEVVMMGRYPHFKKQPTVLDKTIVRSALKKAGIDKFSDRNYLSLSGGEKQRVHLARVFAQIWFAANFETRYLFMDEPSNNLDIRHQHTSLQMAREFAAEGNCVIAILHDLNLALQYADKILMLKQGEVIGSGKPDDILCEKTISKMYDMPLQICHHPDYSHPIVMPAIQSKNQFINK</sequence>
<dbReference type="SUPFAM" id="SSF52540">
    <property type="entry name" value="P-loop containing nucleoside triphosphate hydrolases"/>
    <property type="match status" value="1"/>
</dbReference>
<keyword evidence="4" id="KW-1278">Translocase</keyword>
<evidence type="ECO:0000256" key="2">
    <source>
        <dbReference type="ARBA" id="ARBA00022741"/>
    </source>
</evidence>
<keyword evidence="3 7" id="KW-0067">ATP-binding</keyword>
<dbReference type="InterPro" id="IPR003439">
    <property type="entry name" value="ABC_transporter-like_ATP-bd"/>
</dbReference>
<evidence type="ECO:0000313" key="7">
    <source>
        <dbReference type="EMBL" id="PZF73947.1"/>
    </source>
</evidence>
<name>A0A2W2BDJ8_9BACT</name>
<evidence type="ECO:0000256" key="1">
    <source>
        <dbReference type="ARBA" id="ARBA00022448"/>
    </source>
</evidence>
<dbReference type="Pfam" id="PF00005">
    <property type="entry name" value="ABC_tran"/>
    <property type="match status" value="1"/>
</dbReference>
<dbReference type="Gene3D" id="3.40.50.300">
    <property type="entry name" value="P-loop containing nucleotide triphosphate hydrolases"/>
    <property type="match status" value="1"/>
</dbReference>
<comment type="function">
    <text evidence="5">Part of the ABC transporter complex HmuTUV involved in hemin import. Responsible for energy coupling to the transport system.</text>
</comment>
<dbReference type="SMART" id="SM00382">
    <property type="entry name" value="AAA"/>
    <property type="match status" value="1"/>
</dbReference>
<dbReference type="CDD" id="cd03214">
    <property type="entry name" value="ABC_Iron-Siderophores_B12_Hemin"/>
    <property type="match status" value="1"/>
</dbReference>
<keyword evidence="1" id="KW-0813">Transport</keyword>
<protein>
    <submittedName>
        <fullName evidence="7">Heme ABC transporter ATP-binding protein</fullName>
    </submittedName>
</protein>
<keyword evidence="2" id="KW-0547">Nucleotide-binding</keyword>
<reference evidence="7 8" key="1">
    <citation type="submission" date="2018-06" db="EMBL/GenBank/DDBJ databases">
        <title>Mucibacter soli gen. nov., sp. nov., a new member of the family Chitinophagaceae producing mucin.</title>
        <authorList>
            <person name="Kim M.-K."/>
            <person name="Park S."/>
            <person name="Kim T.-S."/>
            <person name="Joung Y."/>
            <person name="Han J.-H."/>
            <person name="Kim S.B."/>
        </authorList>
    </citation>
    <scope>NUCLEOTIDE SEQUENCE [LARGE SCALE GENOMIC DNA]</scope>
    <source>
        <strain evidence="7 8">R1-15</strain>
    </source>
</reference>
<evidence type="ECO:0000256" key="5">
    <source>
        <dbReference type="ARBA" id="ARBA00037066"/>
    </source>
</evidence>
<dbReference type="PANTHER" id="PTHR42794:SF1">
    <property type="entry name" value="HEMIN IMPORT ATP-BINDING PROTEIN HMUV"/>
    <property type="match status" value="1"/>
</dbReference>
<accession>A0A2W2BDJ8</accession>
<dbReference type="GO" id="GO:0005524">
    <property type="term" value="F:ATP binding"/>
    <property type="evidence" value="ECO:0007669"/>
    <property type="project" value="UniProtKB-KW"/>
</dbReference>
<dbReference type="PROSITE" id="PS50893">
    <property type="entry name" value="ABC_TRANSPORTER_2"/>
    <property type="match status" value="1"/>
</dbReference>
<feature type="domain" description="ABC transporter" evidence="6">
    <location>
        <begin position="2"/>
        <end position="242"/>
    </location>
</feature>
<proteinExistence type="predicted"/>
<evidence type="ECO:0000256" key="3">
    <source>
        <dbReference type="ARBA" id="ARBA00022840"/>
    </source>
</evidence>
<dbReference type="EMBL" id="QKTW01000009">
    <property type="protein sequence ID" value="PZF73947.1"/>
    <property type="molecule type" value="Genomic_DNA"/>
</dbReference>
<gene>
    <name evidence="7" type="ORF">DN068_06300</name>
</gene>
<dbReference type="PANTHER" id="PTHR42794">
    <property type="entry name" value="HEMIN IMPORT ATP-BINDING PROTEIN HMUV"/>
    <property type="match status" value="1"/>
</dbReference>
<dbReference type="InterPro" id="IPR003593">
    <property type="entry name" value="AAA+_ATPase"/>
</dbReference>
<dbReference type="GO" id="GO:0016887">
    <property type="term" value="F:ATP hydrolysis activity"/>
    <property type="evidence" value="ECO:0007669"/>
    <property type="project" value="InterPro"/>
</dbReference>
<comment type="caution">
    <text evidence="7">The sequence shown here is derived from an EMBL/GenBank/DDBJ whole genome shotgun (WGS) entry which is preliminary data.</text>
</comment>
<keyword evidence="8" id="KW-1185">Reference proteome</keyword>
<organism evidence="7 8">
    <name type="scientific">Taibaiella soli</name>
    <dbReference type="NCBI Taxonomy" id="1649169"/>
    <lineage>
        <taxon>Bacteria</taxon>
        <taxon>Pseudomonadati</taxon>
        <taxon>Bacteroidota</taxon>
        <taxon>Chitinophagia</taxon>
        <taxon>Chitinophagales</taxon>
        <taxon>Chitinophagaceae</taxon>
        <taxon>Taibaiella</taxon>
    </lineage>
</organism>
<evidence type="ECO:0000313" key="8">
    <source>
        <dbReference type="Proteomes" id="UP000248745"/>
    </source>
</evidence>